<name>S5W1D5_9GEMI</name>
<organism evidence="12 13">
    <name type="scientific">Hemidesmus yellow mosaic virus</name>
    <dbReference type="NCBI Taxonomy" id="1383052"/>
    <lineage>
        <taxon>Viruses</taxon>
        <taxon>Monodnaviria</taxon>
        <taxon>Shotokuvirae</taxon>
        <taxon>Cressdnaviricota</taxon>
        <taxon>Repensiviricetes</taxon>
        <taxon>Geplafuvirales</taxon>
        <taxon>Geminiviridae</taxon>
        <taxon>Begomovirus</taxon>
        <taxon>Begomovirus hemidesmi</taxon>
    </lineage>
</organism>
<accession>S5W1D5</accession>
<reference evidence="12 13" key="2">
    <citation type="journal article" date="2014" name="Arch. Virol.">
        <title>Complete genome sequence of a new begomovirus associated with yellow mosaic disease of Hemidesmus indicus in India.</title>
        <authorList>
            <person name="Reddy M.S."/>
            <person name="Kanakala S."/>
            <person name="Srinivas K.P."/>
            <person name="Hema M."/>
            <person name="Malathi V.G."/>
            <person name="Sreenivasulu P."/>
        </authorList>
    </citation>
    <scope>NUCLEOTIDE SEQUENCE [LARGE SCALE GENOMIC DNA]</scope>
</reference>
<dbReference type="Pfam" id="PF03716">
    <property type="entry name" value="WCCH"/>
    <property type="match status" value="1"/>
</dbReference>
<evidence type="ECO:0000256" key="3">
    <source>
        <dbReference type="ARBA" id="ARBA00009397"/>
    </source>
</evidence>
<dbReference type="Proteomes" id="UP000201717">
    <property type="component" value="Segment DNA A"/>
</dbReference>
<comment type="function">
    <text evidence="1 10">Through its interaction with host SGS3, acts as a suppressor of RNA-mediated gene silencing, also known as post-transcriptional gene silencing (PTGS), a mechanism of plant viral defense that limits the accumulation of viral RNAs.</text>
</comment>
<protein>
    <recommendedName>
        <fullName evidence="10">Protein V2</fullName>
    </recommendedName>
</protein>
<dbReference type="EMBL" id="KC898544">
    <property type="protein sequence ID" value="AGS77274.1"/>
    <property type="molecule type" value="Genomic_DNA"/>
</dbReference>
<evidence type="ECO:0000256" key="10">
    <source>
        <dbReference type="RuleBase" id="RU364051"/>
    </source>
</evidence>
<dbReference type="InterPro" id="IPR002511">
    <property type="entry name" value="Gemini_V2"/>
</dbReference>
<dbReference type="Pfam" id="PF01524">
    <property type="entry name" value="Gemini_V2"/>
    <property type="match status" value="1"/>
</dbReference>
<evidence type="ECO:0000256" key="7">
    <source>
        <dbReference type="ARBA" id="ARBA00022632"/>
    </source>
</evidence>
<keyword evidence="8 10" id="KW-1035">Host cytoplasm</keyword>
<dbReference type="InterPro" id="IPR005159">
    <property type="entry name" value="WCCH"/>
</dbReference>
<evidence type="ECO:0000256" key="5">
    <source>
        <dbReference type="ARBA" id="ARBA00022463"/>
    </source>
</evidence>
<keyword evidence="9" id="KW-0899">Viral immunoevasion</keyword>
<dbReference type="GO" id="GO:0044220">
    <property type="term" value="C:host cell perinuclear region of cytoplasm"/>
    <property type="evidence" value="ECO:0007669"/>
    <property type="project" value="UniProtKB-SubCell"/>
</dbReference>
<proteinExistence type="inferred from homology"/>
<dbReference type="EMBL" id="KC898543">
    <property type="protein sequence ID" value="AGS77267.1"/>
    <property type="molecule type" value="Genomic_DNA"/>
</dbReference>
<dbReference type="GeneID" id="16548217"/>
<evidence type="ECO:0000313" key="13">
    <source>
        <dbReference type="Proteomes" id="UP000201717"/>
    </source>
</evidence>
<comment type="subunit">
    <text evidence="4 10">Interacts with host SGS3.</text>
</comment>
<evidence type="ECO:0000313" key="12">
    <source>
        <dbReference type="EMBL" id="AGS77267.1"/>
    </source>
</evidence>
<evidence type="ECO:0000259" key="11">
    <source>
        <dbReference type="Pfam" id="PF03716"/>
    </source>
</evidence>
<keyword evidence="6 10" id="KW-0945">Host-virus interaction</keyword>
<keyword evidence="5 10" id="KW-0941">Suppressor of RNA silencing</keyword>
<evidence type="ECO:0000256" key="6">
    <source>
        <dbReference type="ARBA" id="ARBA00022581"/>
    </source>
</evidence>
<feature type="domain" description="WCCH motif" evidence="11">
    <location>
        <begin position="61"/>
        <end position="80"/>
    </location>
</feature>
<dbReference type="GO" id="GO:0052170">
    <property type="term" value="P:symbiont-mediated suppression of host innate immune response"/>
    <property type="evidence" value="ECO:0007669"/>
    <property type="project" value="UniProtKB-KW"/>
</dbReference>
<dbReference type="GO" id="GO:0060967">
    <property type="term" value="P:negative regulation of gene silencing by regulatory ncRNA"/>
    <property type="evidence" value="ECO:0007669"/>
    <property type="project" value="InterPro"/>
</dbReference>
<reference evidence="12" key="1">
    <citation type="submission" date="2013-04" db="EMBL/GenBank/DDBJ databases">
        <authorList>
            <person name="Sreekanth Reddy M."/>
            <person name="Kanakala S."/>
            <person name="Srinivas K.P."/>
            <person name="Hema M."/>
            <person name="Malathi V.G."/>
            <person name="Sreenivasulu P."/>
        </authorList>
    </citation>
    <scope>NUCLEOTIDE SEQUENCE</scope>
</reference>
<evidence type="ECO:0000256" key="1">
    <source>
        <dbReference type="ARBA" id="ARBA00003603"/>
    </source>
</evidence>
<comment type="similarity">
    <text evidence="3 10">Belongs to the geminiviridae protein AV2/V2 family.</text>
</comment>
<dbReference type="OrthoDB" id="14447at10239"/>
<sequence>MLAVKYLLLIQETYAPDTVGRELIRDLICVLRAKNYVEASSRYRSFHSRLESTSEAELRQPVQEPCCCPHCPRHKAKEVVGISTKLPEAMDVQDVQKS</sequence>
<evidence type="ECO:0000256" key="2">
    <source>
        <dbReference type="ARBA" id="ARBA00004407"/>
    </source>
</evidence>
<dbReference type="KEGG" id="vg:16548217"/>
<dbReference type="RefSeq" id="YP_008411021.1">
    <property type="nucleotide sequence ID" value="NC_022073.1"/>
</dbReference>
<evidence type="ECO:0000256" key="8">
    <source>
        <dbReference type="ARBA" id="ARBA00023200"/>
    </source>
</evidence>
<comment type="subcellular location">
    <subcellularLocation>
        <location evidence="2 10">Host cytoplasm</location>
        <location evidence="2 10">Host perinuclear region</location>
    </subcellularLocation>
</comment>
<keyword evidence="13" id="KW-1185">Reference proteome</keyword>
<keyword evidence="7" id="KW-1090">Inhibition of host innate immune response by virus</keyword>
<evidence type="ECO:0000256" key="9">
    <source>
        <dbReference type="ARBA" id="ARBA00023280"/>
    </source>
</evidence>
<evidence type="ECO:0000256" key="4">
    <source>
        <dbReference type="ARBA" id="ARBA00011105"/>
    </source>
</evidence>